<protein>
    <submittedName>
        <fullName evidence="2">Uncharacterized protein</fullName>
    </submittedName>
</protein>
<evidence type="ECO:0000313" key="3">
    <source>
        <dbReference type="Proteomes" id="UP000541426"/>
    </source>
</evidence>
<accession>A0A7W6DRW3</accession>
<feature type="transmembrane region" description="Helical" evidence="1">
    <location>
        <begin position="48"/>
        <end position="73"/>
    </location>
</feature>
<reference evidence="2 3" key="1">
    <citation type="submission" date="2020-08" db="EMBL/GenBank/DDBJ databases">
        <title>Genomic Encyclopedia of Type Strains, Phase IV (KMG-IV): sequencing the most valuable type-strain genomes for metagenomic binning, comparative biology and taxonomic classification.</title>
        <authorList>
            <person name="Goeker M."/>
        </authorList>
    </citation>
    <scope>NUCLEOTIDE SEQUENCE [LARGE SCALE GENOMIC DNA]</scope>
    <source>
        <strain evidence="2 3">DSM 102235</strain>
    </source>
</reference>
<proteinExistence type="predicted"/>
<gene>
    <name evidence="2" type="ORF">GGQ68_000340</name>
</gene>
<comment type="caution">
    <text evidence="2">The sequence shown here is derived from an EMBL/GenBank/DDBJ whole genome shotgun (WGS) entry which is preliminary data.</text>
</comment>
<evidence type="ECO:0000256" key="1">
    <source>
        <dbReference type="SAM" id="Phobius"/>
    </source>
</evidence>
<dbReference type="AlphaFoldDB" id="A0A7W6DRW3"/>
<name>A0A7W6DRW3_9RHOB</name>
<feature type="transmembrane region" description="Helical" evidence="1">
    <location>
        <begin position="6"/>
        <end position="27"/>
    </location>
</feature>
<dbReference type="RefSeq" id="WP_183962655.1">
    <property type="nucleotide sequence ID" value="NZ_BAABBZ010000012.1"/>
</dbReference>
<keyword evidence="3" id="KW-1185">Reference proteome</keyword>
<evidence type="ECO:0000313" key="2">
    <source>
        <dbReference type="EMBL" id="MBB3984029.1"/>
    </source>
</evidence>
<dbReference type="EMBL" id="JACIEJ010000001">
    <property type="protein sequence ID" value="MBB3984029.1"/>
    <property type="molecule type" value="Genomic_DNA"/>
</dbReference>
<keyword evidence="1" id="KW-1133">Transmembrane helix</keyword>
<keyword evidence="1" id="KW-0472">Membrane</keyword>
<sequence>MATDAALLMTLAIFGFVSFMQIGKLMVKRVLWRELAPTVVVRRERAMRFFIIGSATVIVALGAVALGPGAVAADLLALH</sequence>
<organism evidence="2 3">
    <name type="scientific">Sagittula marina</name>
    <dbReference type="NCBI Taxonomy" id="943940"/>
    <lineage>
        <taxon>Bacteria</taxon>
        <taxon>Pseudomonadati</taxon>
        <taxon>Pseudomonadota</taxon>
        <taxon>Alphaproteobacteria</taxon>
        <taxon>Rhodobacterales</taxon>
        <taxon>Roseobacteraceae</taxon>
        <taxon>Sagittula</taxon>
    </lineage>
</organism>
<keyword evidence="1" id="KW-0812">Transmembrane</keyword>
<dbReference type="Proteomes" id="UP000541426">
    <property type="component" value="Unassembled WGS sequence"/>
</dbReference>